<name>A0ACC1XUA1_MELAZ</name>
<gene>
    <name evidence="1" type="ORF">OWV82_013190</name>
</gene>
<sequence length="623" mass="69506">MADIHREEAAPTTLNMSNKKKELLSTAMKRTSEWIFSQEIPSDVSVHVGGASFSLHKFPLVSKCGYVRKLVSESSEADLSVIEIPDLPGGAEAFELAAKFCYGINFEISTENVALLRCAAEYLEMNEDYAVGNLVGRAEAYLNEVALTTLAGAVTILHKSESLLPIAEKVKLVGRCIDAIAYIACKENQFSGSSRVESGAEGAISTMVSSHSKTIVDWWAEDLTVLRIDIFQRVLIAMMARGFKQYALGPVLMLYAQKSLRGLETFGKGRKKIEPQQEHEKRVVLETIVSLLPRERNTLSVSFLSMLLRAAIYLETTVACRLDLEKRMASQLGQAVLDDLLIPAYSFTGDTLFDVDTVQRIMMNYIEYEVDGNRYSYSADDEYVSPPISDMERVGKLMENYLAEIASDRNLSVAKFINLAELIPEQSRITEDGMYRAIDIYLKAHPTLSDMDRKKVCSLMDCQKLSREACAHAAQNDRLPVQTVVQVLYYEQQRLRDVMNGNIISGDSPSVASKFNLYSTDIPPVSDELSSLRRENEDLKIELVKMKMKLKEIEKSSVRSAASSPMGKTQQSADKPPLPRKSLINAVSKKLGRLYPFVRTDGVSPSNPKSRTKPSKNRRHSIS</sequence>
<protein>
    <submittedName>
        <fullName evidence="1">BTB/POZ domain-containing protein</fullName>
    </submittedName>
</protein>
<evidence type="ECO:0000313" key="1">
    <source>
        <dbReference type="EMBL" id="KAJ4714751.1"/>
    </source>
</evidence>
<evidence type="ECO:0000313" key="2">
    <source>
        <dbReference type="Proteomes" id="UP001164539"/>
    </source>
</evidence>
<proteinExistence type="predicted"/>
<accession>A0ACC1XUA1</accession>
<keyword evidence="2" id="KW-1185">Reference proteome</keyword>
<dbReference type="Proteomes" id="UP001164539">
    <property type="component" value="Chromosome 7"/>
</dbReference>
<comment type="caution">
    <text evidence="1">The sequence shown here is derived from an EMBL/GenBank/DDBJ whole genome shotgun (WGS) entry which is preliminary data.</text>
</comment>
<organism evidence="1 2">
    <name type="scientific">Melia azedarach</name>
    <name type="common">Chinaberry tree</name>
    <dbReference type="NCBI Taxonomy" id="155640"/>
    <lineage>
        <taxon>Eukaryota</taxon>
        <taxon>Viridiplantae</taxon>
        <taxon>Streptophyta</taxon>
        <taxon>Embryophyta</taxon>
        <taxon>Tracheophyta</taxon>
        <taxon>Spermatophyta</taxon>
        <taxon>Magnoliopsida</taxon>
        <taxon>eudicotyledons</taxon>
        <taxon>Gunneridae</taxon>
        <taxon>Pentapetalae</taxon>
        <taxon>rosids</taxon>
        <taxon>malvids</taxon>
        <taxon>Sapindales</taxon>
        <taxon>Meliaceae</taxon>
        <taxon>Melia</taxon>
    </lineage>
</organism>
<dbReference type="EMBL" id="CM051400">
    <property type="protein sequence ID" value="KAJ4714751.1"/>
    <property type="molecule type" value="Genomic_DNA"/>
</dbReference>
<reference evidence="1 2" key="1">
    <citation type="journal article" date="2023" name="Science">
        <title>Complex scaffold remodeling in plant triterpene biosynthesis.</title>
        <authorList>
            <person name="De La Pena R."/>
            <person name="Hodgson H."/>
            <person name="Liu J.C."/>
            <person name="Stephenson M.J."/>
            <person name="Martin A.C."/>
            <person name="Owen C."/>
            <person name="Harkess A."/>
            <person name="Leebens-Mack J."/>
            <person name="Jimenez L.E."/>
            <person name="Osbourn A."/>
            <person name="Sattely E.S."/>
        </authorList>
    </citation>
    <scope>NUCLEOTIDE SEQUENCE [LARGE SCALE GENOMIC DNA]</scope>
    <source>
        <strain evidence="2">cv. JPN11</strain>
        <tissue evidence="1">Leaf</tissue>
    </source>
</reference>